<evidence type="ECO:0000313" key="11">
    <source>
        <dbReference type="EMBL" id="BFP53143.1"/>
    </source>
</evidence>
<dbReference type="SUPFAM" id="SSF90123">
    <property type="entry name" value="ABC transporter transmembrane region"/>
    <property type="match status" value="1"/>
</dbReference>
<reference evidence="11" key="1">
    <citation type="submission" date="2024-07" db="EMBL/GenBank/DDBJ databases">
        <title>Complete genome sequences of cellulolytic bacteria, Kitasatospora sp. CMC57 and Streptomyces sp. CMC78, isolated from Japanese agricultural soil.</title>
        <authorList>
            <person name="Hashimoto T."/>
            <person name="Ito M."/>
            <person name="Iwamoto M."/>
            <person name="Fukahori D."/>
            <person name="Shoda T."/>
            <person name="Sakoda M."/>
            <person name="Morohoshi T."/>
            <person name="Mitsuboshi M."/>
            <person name="Nishizawa T."/>
        </authorList>
    </citation>
    <scope>NUCLEOTIDE SEQUENCE</scope>
    <source>
        <strain evidence="11">CMC78</strain>
    </source>
</reference>
<dbReference type="GO" id="GO:0015421">
    <property type="term" value="F:ABC-type oligopeptide transporter activity"/>
    <property type="evidence" value="ECO:0007669"/>
    <property type="project" value="TreeGrafter"/>
</dbReference>
<evidence type="ECO:0000259" key="10">
    <source>
        <dbReference type="PROSITE" id="PS50929"/>
    </source>
</evidence>
<evidence type="ECO:0000259" key="9">
    <source>
        <dbReference type="PROSITE" id="PS50893"/>
    </source>
</evidence>
<feature type="domain" description="ABC transmembrane type-1" evidence="10">
    <location>
        <begin position="20"/>
        <end position="289"/>
    </location>
</feature>
<dbReference type="Gene3D" id="1.20.1560.10">
    <property type="entry name" value="ABC transporter type 1, transmembrane domain"/>
    <property type="match status" value="1"/>
</dbReference>
<dbReference type="InterPro" id="IPR039421">
    <property type="entry name" value="Type_1_exporter"/>
</dbReference>
<dbReference type="GO" id="GO:0005886">
    <property type="term" value="C:plasma membrane"/>
    <property type="evidence" value="ECO:0007669"/>
    <property type="project" value="UniProtKB-SubCell"/>
</dbReference>
<dbReference type="SMART" id="SM00382">
    <property type="entry name" value="AAA"/>
    <property type="match status" value="1"/>
</dbReference>
<dbReference type="CDD" id="cd07346">
    <property type="entry name" value="ABC_6TM_exporters"/>
    <property type="match status" value="1"/>
</dbReference>
<keyword evidence="3" id="KW-0547">Nucleotide-binding</keyword>
<proteinExistence type="predicted"/>
<feature type="domain" description="ABC transporter" evidence="9">
    <location>
        <begin position="329"/>
        <end position="560"/>
    </location>
</feature>
<dbReference type="PROSITE" id="PS50893">
    <property type="entry name" value="ABC_TRANSPORTER_2"/>
    <property type="match status" value="1"/>
</dbReference>
<sequence length="595" mass="60684">MTSPRRLVWDATARTRGWFLLASATAVLGSAGTLAFPWAMARALDAVVARRSVTGPVLVCAALLALVVTTGALQTLANGGYGSGTVAALRRSLARRALDAGVPGTADFPAGDLAGRLSAGCAQAGSAGVTLVTASTAVLTSLGGVVALWLLDWRIGLCFSLGVPPLALIARMFMNRGSGLFLRYQETQGRISALLLEALGGARTIGASGTAAAETRRVLDPLPELSRTGHRVWALQRDTGWQVGLLIPAVEVLVLCAGGLALLHGDISAGELAAVVGYTALAMAALDQLDALFALGMSAAGARRVAEVVDQPVPAPGARGRPAGGSGTVTLSGVTVRSGARTVLDAVDLVVPAGTALAVVGRSGAGKSTLAALIGRLREPDAGLVAIDGVPLRELTPRALRAAVGYAFERPALLGTTVAGMIAFARPDASHAEVTAAAAAARADDFIARLPGGYDTPLTEAPLSGGEVQRLGLARALVHDPAVVVLDDALSSLDTATEARVGSALASAWSGRTRVLIAHRVSTAARADLVAWLEDGRVRALGPHADLWQLDDYRALFAVSTGSEAAPDRDTGSGAEAWTGRDTPPHTNPHAQEPV</sequence>
<name>A0AB33KDC3_9ACTN</name>
<keyword evidence="5 8" id="KW-1133">Transmembrane helix</keyword>
<dbReference type="GO" id="GO:0005524">
    <property type="term" value="F:ATP binding"/>
    <property type="evidence" value="ECO:0007669"/>
    <property type="project" value="UniProtKB-KW"/>
</dbReference>
<protein>
    <submittedName>
        <fullName evidence="11">ABC transporter ATP-binding protein</fullName>
    </submittedName>
</protein>
<dbReference type="PROSITE" id="PS50929">
    <property type="entry name" value="ABC_TM1F"/>
    <property type="match status" value="1"/>
</dbReference>
<dbReference type="Gene3D" id="3.40.50.300">
    <property type="entry name" value="P-loop containing nucleotide triphosphate hydrolases"/>
    <property type="match status" value="1"/>
</dbReference>
<gene>
    <name evidence="11" type="ORF">SCMC78_29500</name>
</gene>
<evidence type="ECO:0000256" key="1">
    <source>
        <dbReference type="ARBA" id="ARBA00004651"/>
    </source>
</evidence>
<dbReference type="InterPro" id="IPR036640">
    <property type="entry name" value="ABC1_TM_sf"/>
</dbReference>
<dbReference type="InterPro" id="IPR027417">
    <property type="entry name" value="P-loop_NTPase"/>
</dbReference>
<dbReference type="InterPro" id="IPR011527">
    <property type="entry name" value="ABC1_TM_dom"/>
</dbReference>
<feature type="region of interest" description="Disordered" evidence="7">
    <location>
        <begin position="564"/>
        <end position="595"/>
    </location>
</feature>
<feature type="transmembrane region" description="Helical" evidence="8">
    <location>
        <begin position="153"/>
        <end position="174"/>
    </location>
</feature>
<keyword evidence="2 8" id="KW-0812">Transmembrane</keyword>
<dbReference type="RefSeq" id="WP_397721040.1">
    <property type="nucleotide sequence ID" value="NZ_AP035884.1"/>
</dbReference>
<evidence type="ECO:0000256" key="8">
    <source>
        <dbReference type="SAM" id="Phobius"/>
    </source>
</evidence>
<dbReference type="SUPFAM" id="SSF52540">
    <property type="entry name" value="P-loop containing nucleoside triphosphate hydrolases"/>
    <property type="match status" value="1"/>
</dbReference>
<evidence type="ECO:0000256" key="6">
    <source>
        <dbReference type="ARBA" id="ARBA00023136"/>
    </source>
</evidence>
<evidence type="ECO:0000256" key="5">
    <source>
        <dbReference type="ARBA" id="ARBA00022989"/>
    </source>
</evidence>
<dbReference type="Pfam" id="PF00664">
    <property type="entry name" value="ABC_membrane"/>
    <property type="match status" value="1"/>
</dbReference>
<dbReference type="GO" id="GO:0016887">
    <property type="term" value="F:ATP hydrolysis activity"/>
    <property type="evidence" value="ECO:0007669"/>
    <property type="project" value="InterPro"/>
</dbReference>
<dbReference type="Pfam" id="PF00005">
    <property type="entry name" value="ABC_tran"/>
    <property type="match status" value="1"/>
</dbReference>
<dbReference type="AlphaFoldDB" id="A0AB33KDC3"/>
<feature type="transmembrane region" description="Helical" evidence="8">
    <location>
        <begin position="20"/>
        <end position="41"/>
    </location>
</feature>
<dbReference type="PANTHER" id="PTHR43394">
    <property type="entry name" value="ATP-DEPENDENT PERMEASE MDL1, MITOCHONDRIAL"/>
    <property type="match status" value="1"/>
</dbReference>
<evidence type="ECO:0000256" key="2">
    <source>
        <dbReference type="ARBA" id="ARBA00022692"/>
    </source>
</evidence>
<evidence type="ECO:0000256" key="3">
    <source>
        <dbReference type="ARBA" id="ARBA00022741"/>
    </source>
</evidence>
<evidence type="ECO:0000256" key="7">
    <source>
        <dbReference type="SAM" id="MobiDB-lite"/>
    </source>
</evidence>
<organism evidence="11">
    <name type="scientific">Streptomyces sp. CMC78</name>
    <dbReference type="NCBI Taxonomy" id="3231512"/>
    <lineage>
        <taxon>Bacteria</taxon>
        <taxon>Bacillati</taxon>
        <taxon>Actinomycetota</taxon>
        <taxon>Actinomycetes</taxon>
        <taxon>Kitasatosporales</taxon>
        <taxon>Streptomycetaceae</taxon>
        <taxon>Streptomyces</taxon>
    </lineage>
</organism>
<dbReference type="PANTHER" id="PTHR43394:SF1">
    <property type="entry name" value="ATP-BINDING CASSETTE SUB-FAMILY B MEMBER 10, MITOCHONDRIAL"/>
    <property type="match status" value="1"/>
</dbReference>
<keyword evidence="6 8" id="KW-0472">Membrane</keyword>
<evidence type="ECO:0000256" key="4">
    <source>
        <dbReference type="ARBA" id="ARBA00022840"/>
    </source>
</evidence>
<dbReference type="EMBL" id="AP035884">
    <property type="protein sequence ID" value="BFP53143.1"/>
    <property type="molecule type" value="Genomic_DNA"/>
</dbReference>
<accession>A0AB33KDC3</accession>
<dbReference type="InterPro" id="IPR003439">
    <property type="entry name" value="ABC_transporter-like_ATP-bd"/>
</dbReference>
<comment type="subcellular location">
    <subcellularLocation>
        <location evidence="1">Cell membrane</location>
        <topology evidence="1">Multi-pass membrane protein</topology>
    </subcellularLocation>
</comment>
<feature type="transmembrane region" description="Helical" evidence="8">
    <location>
        <begin position="53"/>
        <end position="73"/>
    </location>
</feature>
<dbReference type="InterPro" id="IPR003593">
    <property type="entry name" value="AAA+_ATPase"/>
</dbReference>
<keyword evidence="4 11" id="KW-0067">ATP-binding</keyword>
<dbReference type="KEGG" id="stcm:SCMC78_29500"/>